<name>A0AAW0FRX2_9APHY</name>
<evidence type="ECO:0000256" key="1">
    <source>
        <dbReference type="SAM" id="MobiDB-lite"/>
    </source>
</evidence>
<feature type="region of interest" description="Disordered" evidence="1">
    <location>
        <begin position="360"/>
        <end position="443"/>
    </location>
</feature>
<evidence type="ECO:0000313" key="2">
    <source>
        <dbReference type="EMBL" id="KAK7680037.1"/>
    </source>
</evidence>
<dbReference type="EMBL" id="JASBNA010000053">
    <property type="protein sequence ID" value="KAK7680037.1"/>
    <property type="molecule type" value="Genomic_DNA"/>
</dbReference>
<evidence type="ECO:0000313" key="3">
    <source>
        <dbReference type="Proteomes" id="UP001385951"/>
    </source>
</evidence>
<protein>
    <submittedName>
        <fullName evidence="2">Uncharacterized protein</fullName>
    </submittedName>
</protein>
<dbReference type="Proteomes" id="UP001385951">
    <property type="component" value="Unassembled WGS sequence"/>
</dbReference>
<comment type="caution">
    <text evidence="2">The sequence shown here is derived from an EMBL/GenBank/DDBJ whole genome shotgun (WGS) entry which is preliminary data.</text>
</comment>
<gene>
    <name evidence="2" type="ORF">QCA50_016983</name>
</gene>
<sequence length="474" mass="53555">MIVIRPILRWLGIPPVPIMATTKTIHDVFDMDKPKRPPKWLVSQYISLLVMGRHDPCYPSRLDELSSCKVTKLELYKEKKGLYHEFVLADIEHSFINELGVKKTQKRVALLERIFKDTTSSLDLALKSLKPAPAVDSITIYETKEDACASRDAYCCYVVDFSEPKGKGSDNSTPSSDNSTPSSDNPTPSSDNPTPSSDDYIHSNLPNILDLAVVAYTLNEIAENYSLFNTMCYWFANNLCRLLTQGRAYTVKFKNTGRFKAGYFMHIPALASDGRITLCRSLSADALSPEARAKVAKLGADSDSVIVPDSQELLNASQFESEETPSHFSRSATITTNYYPKFIKHHSETIQRLHIADAEQNRERAAKEEERAAKEKERAAKEKERAAKEKAQREVREKDEELKKTQKELLEEREGREKTQKELLEEREERKKTQKELREKDEELERLRAALQMQSALSKEAGGSSAAPSSLAAQ</sequence>
<organism evidence="2 3">
    <name type="scientific">Cerrena zonata</name>
    <dbReference type="NCBI Taxonomy" id="2478898"/>
    <lineage>
        <taxon>Eukaryota</taxon>
        <taxon>Fungi</taxon>
        <taxon>Dikarya</taxon>
        <taxon>Basidiomycota</taxon>
        <taxon>Agaricomycotina</taxon>
        <taxon>Agaricomycetes</taxon>
        <taxon>Polyporales</taxon>
        <taxon>Cerrenaceae</taxon>
        <taxon>Cerrena</taxon>
    </lineage>
</organism>
<feature type="compositionally biased region" description="Low complexity" evidence="1">
    <location>
        <begin position="458"/>
        <end position="474"/>
    </location>
</feature>
<feature type="region of interest" description="Disordered" evidence="1">
    <location>
        <begin position="166"/>
        <end position="199"/>
    </location>
</feature>
<dbReference type="AlphaFoldDB" id="A0AAW0FRX2"/>
<reference evidence="2 3" key="1">
    <citation type="submission" date="2022-09" db="EMBL/GenBank/DDBJ databases">
        <authorList>
            <person name="Palmer J.M."/>
        </authorList>
    </citation>
    <scope>NUCLEOTIDE SEQUENCE [LARGE SCALE GENOMIC DNA]</scope>
    <source>
        <strain evidence="2 3">DSM 7382</strain>
    </source>
</reference>
<keyword evidence="3" id="KW-1185">Reference proteome</keyword>
<proteinExistence type="predicted"/>
<feature type="compositionally biased region" description="Low complexity" evidence="1">
    <location>
        <begin position="169"/>
        <end position="198"/>
    </location>
</feature>
<feature type="region of interest" description="Disordered" evidence="1">
    <location>
        <begin position="455"/>
        <end position="474"/>
    </location>
</feature>
<accession>A0AAW0FRX2</accession>